<name>A0A943EF07_9FIRM</name>
<feature type="domain" description="Amidohydrolase-related" evidence="1">
    <location>
        <begin position="252"/>
        <end position="379"/>
    </location>
</feature>
<proteinExistence type="predicted"/>
<dbReference type="Pfam" id="PF01979">
    <property type="entry name" value="Amidohydro_1"/>
    <property type="match status" value="1"/>
</dbReference>
<comment type="caution">
    <text evidence="2">The sequence shown here is derived from an EMBL/GenBank/DDBJ whole genome shotgun (WGS) entry which is preliminary data.</text>
</comment>
<dbReference type="InterPro" id="IPR011059">
    <property type="entry name" value="Metal-dep_hydrolase_composite"/>
</dbReference>
<dbReference type="AlphaFoldDB" id="A0A943EF07"/>
<evidence type="ECO:0000313" key="3">
    <source>
        <dbReference type="Proteomes" id="UP000754226"/>
    </source>
</evidence>
<protein>
    <submittedName>
        <fullName evidence="2">Amidohydrolase family protein</fullName>
    </submittedName>
</protein>
<dbReference type="SUPFAM" id="SSF51556">
    <property type="entry name" value="Metallo-dependent hydrolases"/>
    <property type="match status" value="1"/>
</dbReference>
<dbReference type="InterPro" id="IPR006680">
    <property type="entry name" value="Amidohydro-rel"/>
</dbReference>
<dbReference type="EMBL" id="JAGZCZ010000013">
    <property type="protein sequence ID" value="MBS5520466.1"/>
    <property type="molecule type" value="Genomic_DNA"/>
</dbReference>
<accession>A0A943EF07</accession>
<dbReference type="InterPro" id="IPR032466">
    <property type="entry name" value="Metal_Hydrolase"/>
</dbReference>
<dbReference type="PANTHER" id="PTHR42717">
    <property type="entry name" value="DIHYDROOROTASE-RELATED"/>
    <property type="match status" value="1"/>
</dbReference>
<dbReference type="Gene3D" id="3.20.20.140">
    <property type="entry name" value="Metal-dependent hydrolases"/>
    <property type="match status" value="1"/>
</dbReference>
<dbReference type="SUPFAM" id="SSF51338">
    <property type="entry name" value="Composite domain of metallo-dependent hydrolases"/>
    <property type="match status" value="1"/>
</dbReference>
<dbReference type="GO" id="GO:0019213">
    <property type="term" value="F:deacetylase activity"/>
    <property type="evidence" value="ECO:0007669"/>
    <property type="project" value="InterPro"/>
</dbReference>
<dbReference type="PANTHER" id="PTHR42717:SF1">
    <property type="entry name" value="IMIDAZOLONEPROPIONASE AND RELATED AMIDOHYDROLASES"/>
    <property type="match status" value="1"/>
</dbReference>
<dbReference type="GO" id="GO:0016810">
    <property type="term" value="F:hydrolase activity, acting on carbon-nitrogen (but not peptide) bonds"/>
    <property type="evidence" value="ECO:0007669"/>
    <property type="project" value="InterPro"/>
</dbReference>
<organism evidence="2 3">
    <name type="scientific">Acidaminococcus intestini</name>
    <dbReference type="NCBI Taxonomy" id="187327"/>
    <lineage>
        <taxon>Bacteria</taxon>
        <taxon>Bacillati</taxon>
        <taxon>Bacillota</taxon>
        <taxon>Negativicutes</taxon>
        <taxon>Acidaminococcales</taxon>
        <taxon>Acidaminococcaceae</taxon>
        <taxon>Acidaminococcus</taxon>
    </lineage>
</organism>
<evidence type="ECO:0000259" key="1">
    <source>
        <dbReference type="Pfam" id="PF01979"/>
    </source>
</evidence>
<dbReference type="Gene3D" id="2.30.40.10">
    <property type="entry name" value="Urease, subunit C, domain 1"/>
    <property type="match status" value="1"/>
</dbReference>
<dbReference type="InterPro" id="IPR020043">
    <property type="entry name" value="Deacetylase_Atu3266-like"/>
</dbReference>
<reference evidence="2" key="1">
    <citation type="submission" date="2021-02" db="EMBL/GenBank/DDBJ databases">
        <title>Infant gut strain persistence is associated with maternal origin, phylogeny, and functional potential including surface adhesion and iron acquisition.</title>
        <authorList>
            <person name="Lou Y.C."/>
        </authorList>
    </citation>
    <scope>NUCLEOTIDE SEQUENCE</scope>
    <source>
        <strain evidence="2">L3_106_000M1_dasL3_106_000M1_concoct_15</strain>
    </source>
</reference>
<evidence type="ECO:0000313" key="2">
    <source>
        <dbReference type="EMBL" id="MBS5520466.1"/>
    </source>
</evidence>
<sequence>MRVDYVIKNGRVIDPSLNFDGIKDLYIRNNKIVDVKDGNVECNPNQVIDATGKLVLPGLIDFHTHVFHSGSTICVRPDMMIPLGTTATVDAGSAGCANFGAFYQSVISQSLMKIKSFMEVYSGGQLDPKLCEDFNPTLYNRDYIARVYDQYQDNLLGLKIRFSKGVVPEESGLTYVTEAVSLCKDLEDQLGKAVRLCVHTTNAPTSAGDLANCLRPGDIFCHCYQGAGNTIVTESGAIDEGILKARERGVIFDAANGKGNFGLQTAKDAIRAGFLPDIISSDLTTDKFNLPPYDKNLLHVLAKYVALGLDMMTIMRAVTETPAKIMGLEGKIGTLQAGAYADIVIMDFKDMEYVQKDFCEDEIVCHKVFVPQLVMVSGTVAYCTPDFYL</sequence>
<dbReference type="Proteomes" id="UP000754226">
    <property type="component" value="Unassembled WGS sequence"/>
</dbReference>
<gene>
    <name evidence="2" type="ORF">KHX13_09200</name>
</gene>